<sequence length="343" mass="36872">MLAAVAFVLVLAIGPFLGFRAYARRVEAMDEPIEDRLHRLNRVQQVGGFGLPVVAILAGYSLGLIDRAATAVGTGGVELFGIALLEFGTLIVVTFGIVTVPIVSMALGTYPTVRSLRETSASMWRVAKGVLTVMAVAVGSAIIGVGGFLAVISVVGSSTPVLVATLGAIVFASFGLSPYLIVIVRDRVPLEGQRRERVERLCTELGYRPRGLFLLEGESTKTANALVAGTVPGLRYVFLTDYLLAECDDDELRAILAHEFGHVAGRHLWQRGLLTVAVFGAWILGVQRFGLGGLEERFGFVGFFVPFMALYAVYHVVLLGGLARWQEFRADAYAAREAGREAI</sequence>
<feature type="transmembrane region" description="Helical" evidence="11">
    <location>
        <begin position="161"/>
        <end position="184"/>
    </location>
</feature>
<feature type="domain" description="Peptidase M48" evidence="12">
    <location>
        <begin position="192"/>
        <end position="340"/>
    </location>
</feature>
<feature type="transmembrane region" description="Helical" evidence="11">
    <location>
        <begin position="130"/>
        <end position="155"/>
    </location>
</feature>
<protein>
    <submittedName>
        <fullName evidence="13">M48 family metalloprotease</fullName>
        <ecNumber evidence="13">3.4.24.-</ecNumber>
    </submittedName>
</protein>
<evidence type="ECO:0000259" key="12">
    <source>
        <dbReference type="Pfam" id="PF01435"/>
    </source>
</evidence>
<keyword evidence="2 10" id="KW-0645">Protease</keyword>
<dbReference type="GO" id="GO:0046872">
    <property type="term" value="F:metal ion binding"/>
    <property type="evidence" value="ECO:0007669"/>
    <property type="project" value="UniProtKB-KW"/>
</dbReference>
<evidence type="ECO:0000256" key="11">
    <source>
        <dbReference type="SAM" id="Phobius"/>
    </source>
</evidence>
<evidence type="ECO:0000256" key="1">
    <source>
        <dbReference type="ARBA" id="ARBA00022475"/>
    </source>
</evidence>
<dbReference type="EMBL" id="JBHSWV010000075">
    <property type="protein sequence ID" value="MFC6764388.1"/>
    <property type="molecule type" value="Genomic_DNA"/>
</dbReference>
<feature type="transmembrane region" description="Helical" evidence="11">
    <location>
        <begin position="268"/>
        <end position="286"/>
    </location>
</feature>
<keyword evidence="3 11" id="KW-0812">Transmembrane</keyword>
<comment type="caution">
    <text evidence="13">The sequence shown here is derived from an EMBL/GenBank/DDBJ whole genome shotgun (WGS) entry which is preliminary data.</text>
</comment>
<keyword evidence="1" id="KW-1003">Cell membrane</keyword>
<comment type="cofactor">
    <cofactor evidence="10">
        <name>Zn(2+)</name>
        <dbReference type="ChEBI" id="CHEBI:29105"/>
    </cofactor>
    <text evidence="10">Binds 1 zinc ion per subunit.</text>
</comment>
<dbReference type="PANTHER" id="PTHR43221:SF2">
    <property type="entry name" value="PROTEASE HTPX HOMOLOG"/>
    <property type="match status" value="1"/>
</dbReference>
<dbReference type="AlphaFoldDB" id="A0ABD5SLN6"/>
<keyword evidence="8 10" id="KW-0482">Metalloprotease</keyword>
<organism evidence="13 14">
    <name type="scientific">Natrinema soli</name>
    <dbReference type="NCBI Taxonomy" id="1930624"/>
    <lineage>
        <taxon>Archaea</taxon>
        <taxon>Methanobacteriati</taxon>
        <taxon>Methanobacteriota</taxon>
        <taxon>Stenosarchaea group</taxon>
        <taxon>Halobacteria</taxon>
        <taxon>Halobacteriales</taxon>
        <taxon>Natrialbaceae</taxon>
        <taxon>Natrinema</taxon>
    </lineage>
</organism>
<dbReference type="Gene3D" id="3.30.2010.10">
    <property type="entry name" value="Metalloproteases ('zincins'), catalytic domain"/>
    <property type="match status" value="1"/>
</dbReference>
<evidence type="ECO:0000256" key="2">
    <source>
        <dbReference type="ARBA" id="ARBA00022670"/>
    </source>
</evidence>
<evidence type="ECO:0000256" key="8">
    <source>
        <dbReference type="ARBA" id="ARBA00023049"/>
    </source>
</evidence>
<evidence type="ECO:0000256" key="7">
    <source>
        <dbReference type="ARBA" id="ARBA00022989"/>
    </source>
</evidence>
<accession>A0ABD5SLN6</accession>
<dbReference type="GO" id="GO:0008237">
    <property type="term" value="F:metallopeptidase activity"/>
    <property type="evidence" value="ECO:0007669"/>
    <property type="project" value="UniProtKB-KW"/>
</dbReference>
<comment type="similarity">
    <text evidence="10">Belongs to the peptidase M48 family.</text>
</comment>
<proteinExistence type="inferred from homology"/>
<evidence type="ECO:0000256" key="6">
    <source>
        <dbReference type="ARBA" id="ARBA00022833"/>
    </source>
</evidence>
<feature type="transmembrane region" description="Helical" evidence="11">
    <location>
        <begin position="298"/>
        <end position="319"/>
    </location>
</feature>
<gene>
    <name evidence="13" type="ORF">ACFQE6_04870</name>
</gene>
<evidence type="ECO:0000256" key="10">
    <source>
        <dbReference type="RuleBase" id="RU003983"/>
    </source>
</evidence>
<dbReference type="InterPro" id="IPR050083">
    <property type="entry name" value="HtpX_protease"/>
</dbReference>
<dbReference type="InterPro" id="IPR001915">
    <property type="entry name" value="Peptidase_M48"/>
</dbReference>
<evidence type="ECO:0000256" key="5">
    <source>
        <dbReference type="ARBA" id="ARBA00022801"/>
    </source>
</evidence>
<dbReference type="EC" id="3.4.24.-" evidence="13"/>
<keyword evidence="14" id="KW-1185">Reference proteome</keyword>
<dbReference type="PANTHER" id="PTHR43221">
    <property type="entry name" value="PROTEASE HTPX"/>
    <property type="match status" value="1"/>
</dbReference>
<evidence type="ECO:0000256" key="3">
    <source>
        <dbReference type="ARBA" id="ARBA00022692"/>
    </source>
</evidence>
<keyword evidence="4" id="KW-0479">Metal-binding</keyword>
<name>A0ABD5SLN6_9EURY</name>
<keyword evidence="5 10" id="KW-0378">Hydrolase</keyword>
<evidence type="ECO:0000256" key="4">
    <source>
        <dbReference type="ARBA" id="ARBA00022723"/>
    </source>
</evidence>
<feature type="non-terminal residue" evidence="13">
    <location>
        <position position="343"/>
    </location>
</feature>
<dbReference type="RefSeq" id="WP_273737461.1">
    <property type="nucleotide sequence ID" value="NZ_JAQIVI010000075.1"/>
</dbReference>
<dbReference type="Pfam" id="PF01435">
    <property type="entry name" value="Peptidase_M48"/>
    <property type="match status" value="1"/>
</dbReference>
<reference evidence="13 14" key="1">
    <citation type="journal article" date="2019" name="Int. J. Syst. Evol. Microbiol.">
        <title>The Global Catalogue of Microorganisms (GCM) 10K type strain sequencing project: providing services to taxonomists for standard genome sequencing and annotation.</title>
        <authorList>
            <consortium name="The Broad Institute Genomics Platform"/>
            <consortium name="The Broad Institute Genome Sequencing Center for Infectious Disease"/>
            <person name="Wu L."/>
            <person name="Ma J."/>
        </authorList>
    </citation>
    <scope>NUCLEOTIDE SEQUENCE [LARGE SCALE GENOMIC DNA]</scope>
    <source>
        <strain evidence="13 14">LMG 29247</strain>
    </source>
</reference>
<feature type="transmembrane region" description="Helical" evidence="11">
    <location>
        <begin position="87"/>
        <end position="110"/>
    </location>
</feature>
<evidence type="ECO:0000313" key="13">
    <source>
        <dbReference type="EMBL" id="MFC6764388.1"/>
    </source>
</evidence>
<dbReference type="Proteomes" id="UP001596383">
    <property type="component" value="Unassembled WGS sequence"/>
</dbReference>
<evidence type="ECO:0000313" key="14">
    <source>
        <dbReference type="Proteomes" id="UP001596383"/>
    </source>
</evidence>
<evidence type="ECO:0000256" key="9">
    <source>
        <dbReference type="ARBA" id="ARBA00023136"/>
    </source>
</evidence>
<keyword evidence="7 11" id="KW-1133">Transmembrane helix</keyword>
<keyword evidence="9 11" id="KW-0472">Membrane</keyword>
<keyword evidence="6 10" id="KW-0862">Zinc</keyword>
<dbReference type="GO" id="GO:0006508">
    <property type="term" value="P:proteolysis"/>
    <property type="evidence" value="ECO:0007669"/>
    <property type="project" value="UniProtKB-KW"/>
</dbReference>